<dbReference type="Gene3D" id="2.40.420.20">
    <property type="match status" value="1"/>
</dbReference>
<reference evidence="2" key="2">
    <citation type="journal article" date="2021" name="Front. Microbiol.">
        <title>Comprehensive Comparative Genomics and Phenotyping of Methylobacterium Species.</title>
        <authorList>
            <person name="Alessa O."/>
            <person name="Ogura Y."/>
            <person name="Fujitani Y."/>
            <person name="Takami H."/>
            <person name="Hayashi T."/>
            <person name="Sahin N."/>
            <person name="Tani A."/>
        </authorList>
    </citation>
    <scope>NUCLEOTIDE SEQUENCE</scope>
    <source>
        <strain evidence="2">DSM 22415</strain>
    </source>
</reference>
<dbReference type="PANTHER" id="PTHR30469">
    <property type="entry name" value="MULTIDRUG RESISTANCE PROTEIN MDTA"/>
    <property type="match status" value="1"/>
</dbReference>
<dbReference type="EMBL" id="CABFVH010000008">
    <property type="protein sequence ID" value="VUF12240.1"/>
    <property type="molecule type" value="Genomic_DNA"/>
</dbReference>
<dbReference type="Gene3D" id="2.40.50.100">
    <property type="match status" value="1"/>
</dbReference>
<organism evidence="3 4">
    <name type="scientific">Methylobacterium dankookense</name>
    <dbReference type="NCBI Taxonomy" id="560405"/>
    <lineage>
        <taxon>Bacteria</taxon>
        <taxon>Pseudomonadati</taxon>
        <taxon>Pseudomonadota</taxon>
        <taxon>Alphaproteobacteria</taxon>
        <taxon>Hyphomicrobiales</taxon>
        <taxon>Methylobacteriaceae</taxon>
        <taxon>Methylobacterium</taxon>
    </lineage>
</organism>
<feature type="domain" description="Multidrug resistance protein MdtA-like C-terminal permuted SH3" evidence="1">
    <location>
        <begin position="234"/>
        <end position="285"/>
    </location>
</feature>
<sequence length="308" mass="31708">MPIPSLRPHALLGLSLGLTLGLTLGLPLPLAAAPARAAEEAPRSAVSVSVRPAAARCFPDRVEVTGTLTPREQVDLGADREGLKVSQVLVNPLDTVTTGQILARLTPMEGPSDGAGTPLRAPVGGTVLRSQAMIGQPASPRLGPLFQIVTGGEIELSAEVTLSDLGRIAAGQAVAVRPLGLPEVVGKVRRVEAATDPASQTGRVRIALRGAPEARVGTFARGIVTVGERCGIGVPYSAVQYEPDGTIVQVVDGTRIETRQVTVGLLAGDDAEILAGLSDQDLVVVRAGAFLREGDVVQPIVTEPAGRP</sequence>
<dbReference type="Proteomes" id="UP000401717">
    <property type="component" value="Unassembled WGS sequence"/>
</dbReference>
<gene>
    <name evidence="2" type="ORF">IFDJLNFL_4098</name>
    <name evidence="3" type="ORF">MTDSW087_01929</name>
</gene>
<evidence type="ECO:0000313" key="2">
    <source>
        <dbReference type="EMBL" id="GJD58182.1"/>
    </source>
</evidence>
<dbReference type="OrthoDB" id="7422354at2"/>
<name>A0A564FX12_9HYPH</name>
<dbReference type="GO" id="GO:0015562">
    <property type="term" value="F:efflux transmembrane transporter activity"/>
    <property type="evidence" value="ECO:0007669"/>
    <property type="project" value="TreeGrafter"/>
</dbReference>
<dbReference type="RefSeq" id="WP_144763176.1">
    <property type="nucleotide sequence ID" value="NZ_BPQI01000135.1"/>
</dbReference>
<protein>
    <recommendedName>
        <fullName evidence="1">Multidrug resistance protein MdtA-like C-terminal permuted SH3 domain-containing protein</fullName>
    </recommendedName>
</protein>
<dbReference type="EMBL" id="BPQI01000135">
    <property type="protein sequence ID" value="GJD58182.1"/>
    <property type="molecule type" value="Genomic_DNA"/>
</dbReference>
<accession>A0A564FX12</accession>
<evidence type="ECO:0000313" key="4">
    <source>
        <dbReference type="Proteomes" id="UP000401717"/>
    </source>
</evidence>
<evidence type="ECO:0000313" key="3">
    <source>
        <dbReference type="EMBL" id="VUF12240.1"/>
    </source>
</evidence>
<proteinExistence type="predicted"/>
<evidence type="ECO:0000259" key="1">
    <source>
        <dbReference type="Pfam" id="PF25967"/>
    </source>
</evidence>
<keyword evidence="5" id="KW-1185">Reference proteome</keyword>
<evidence type="ECO:0000313" key="5">
    <source>
        <dbReference type="Proteomes" id="UP001055303"/>
    </source>
</evidence>
<dbReference type="Gene3D" id="2.40.30.170">
    <property type="match status" value="1"/>
</dbReference>
<dbReference type="Pfam" id="PF25967">
    <property type="entry name" value="RND-MFP_C"/>
    <property type="match status" value="1"/>
</dbReference>
<dbReference type="PANTHER" id="PTHR30469:SF15">
    <property type="entry name" value="HLYD FAMILY OF SECRETION PROTEINS"/>
    <property type="match status" value="1"/>
</dbReference>
<reference evidence="2" key="3">
    <citation type="submission" date="2021-08" db="EMBL/GenBank/DDBJ databases">
        <authorList>
            <person name="Tani A."/>
            <person name="Ola A."/>
            <person name="Ogura Y."/>
            <person name="Katsura K."/>
            <person name="Hayashi T."/>
        </authorList>
    </citation>
    <scope>NUCLEOTIDE SEQUENCE</scope>
    <source>
        <strain evidence="2">DSM 22415</strain>
    </source>
</reference>
<dbReference type="Proteomes" id="UP001055303">
    <property type="component" value="Unassembled WGS sequence"/>
</dbReference>
<dbReference type="InterPro" id="IPR058627">
    <property type="entry name" value="MdtA-like_C"/>
</dbReference>
<dbReference type="GO" id="GO:1990281">
    <property type="term" value="C:efflux pump complex"/>
    <property type="evidence" value="ECO:0007669"/>
    <property type="project" value="TreeGrafter"/>
</dbReference>
<reference evidence="3 4" key="1">
    <citation type="submission" date="2019-06" db="EMBL/GenBank/DDBJ databases">
        <authorList>
            <person name="Rodrigo-Torres L."/>
            <person name="Arahal R. D."/>
            <person name="Lucena T."/>
        </authorList>
    </citation>
    <scope>NUCLEOTIDE SEQUENCE [LARGE SCALE GENOMIC DNA]</scope>
    <source>
        <strain evidence="3 4">SW08-7</strain>
    </source>
</reference>
<dbReference type="AlphaFoldDB" id="A0A564FX12"/>